<evidence type="ECO:0000259" key="4">
    <source>
        <dbReference type="Pfam" id="PF04536"/>
    </source>
</evidence>
<feature type="transmembrane region" description="Helical" evidence="2">
    <location>
        <begin position="213"/>
        <end position="243"/>
    </location>
</feature>
<dbReference type="Pfam" id="PF04536">
    <property type="entry name" value="TPM_phosphatase"/>
    <property type="match status" value="1"/>
</dbReference>
<evidence type="ECO:0000256" key="3">
    <source>
        <dbReference type="SAM" id="SignalP"/>
    </source>
</evidence>
<feature type="transmembrane region" description="Helical" evidence="2">
    <location>
        <begin position="182"/>
        <end position="201"/>
    </location>
</feature>
<organism evidence="5 6">
    <name type="scientific">Buttiauxella selenatireducens</name>
    <dbReference type="NCBI Taxonomy" id="3073902"/>
    <lineage>
        <taxon>Bacteria</taxon>
        <taxon>Pseudomonadati</taxon>
        <taxon>Pseudomonadota</taxon>
        <taxon>Gammaproteobacteria</taxon>
        <taxon>Enterobacterales</taxon>
        <taxon>Enterobacteriaceae</taxon>
        <taxon>Buttiauxella</taxon>
    </lineage>
</organism>
<protein>
    <submittedName>
        <fullName evidence="5">YgcG family protein</fullName>
    </submittedName>
</protein>
<dbReference type="Gene3D" id="3.10.310.50">
    <property type="match status" value="1"/>
</dbReference>
<feature type="chain" id="PRO_5047431280" evidence="3">
    <location>
        <begin position="20"/>
        <end position="295"/>
    </location>
</feature>
<proteinExistence type="predicted"/>
<dbReference type="RefSeq" id="WP_309874510.1">
    <property type="nucleotide sequence ID" value="NZ_CP133838.1"/>
</dbReference>
<dbReference type="PANTHER" id="PTHR30373:SF2">
    <property type="entry name" value="UPF0603 PROTEIN YGCG"/>
    <property type="match status" value="1"/>
</dbReference>
<dbReference type="Proteomes" id="UP001246690">
    <property type="component" value="Chromosome"/>
</dbReference>
<dbReference type="EMBL" id="CP133838">
    <property type="protein sequence ID" value="WMY72539.1"/>
    <property type="molecule type" value="Genomic_DNA"/>
</dbReference>
<evidence type="ECO:0000256" key="2">
    <source>
        <dbReference type="SAM" id="Phobius"/>
    </source>
</evidence>
<keyword evidence="2" id="KW-0812">Transmembrane</keyword>
<keyword evidence="6" id="KW-1185">Reference proteome</keyword>
<dbReference type="InterPro" id="IPR007621">
    <property type="entry name" value="TPM_dom"/>
</dbReference>
<name>A0ABY9S4W2_9ENTR</name>
<keyword evidence="2" id="KW-0472">Membrane</keyword>
<reference evidence="5 6" key="1">
    <citation type="submission" date="2023-09" db="EMBL/GenBank/DDBJ databases">
        <title>Buttiauxella selenatireducens sp. nov., isolated from the rhizosphere of Cardamine hupingshanesis.</title>
        <authorList>
            <person name="Zhang S."/>
            <person name="Xu Z."/>
            <person name="Wang H."/>
            <person name="Guo Y."/>
        </authorList>
    </citation>
    <scope>NUCLEOTIDE SEQUENCE [LARGE SCALE GENOMIC DNA]</scope>
    <source>
        <strain evidence="5 6">R73</strain>
    </source>
</reference>
<sequence length="295" mass="30956">MKRLMWVALALLFSFSAGADQITVPDLHQRVMDTTGTLSAEVSASLEQRLSQYEQDSGHQLAIIMVNTTGDETIEQYATRVFDSWKLGDKKRDDGLLLIVAKADHTLRIEVGYGLEGTVTDLQASQVINRDIVPYFKRDDYAGGIESGVDALIQMSTDPAFAASYADVGETSDSTGSGVESIGAWLFGGFMLMPIVPALFFRKFSPFKRSLFSSLMVAAAVLVISRDVVITGITFLVCLVLYVGMTRGGRSGGGRGGGSSGSGRSGGGFSRRGGSGGGFSGGGGSSGGGGASGRW</sequence>
<evidence type="ECO:0000256" key="1">
    <source>
        <dbReference type="SAM" id="MobiDB-lite"/>
    </source>
</evidence>
<feature type="region of interest" description="Disordered" evidence="1">
    <location>
        <begin position="250"/>
        <end position="295"/>
    </location>
</feature>
<feature type="signal peptide" evidence="3">
    <location>
        <begin position="1"/>
        <end position="19"/>
    </location>
</feature>
<gene>
    <name evidence="5" type="ORF">RHD99_13705</name>
</gene>
<evidence type="ECO:0000313" key="6">
    <source>
        <dbReference type="Proteomes" id="UP001246690"/>
    </source>
</evidence>
<dbReference type="PANTHER" id="PTHR30373">
    <property type="entry name" value="UPF0603 PROTEIN YGCG"/>
    <property type="match status" value="1"/>
</dbReference>
<keyword evidence="2" id="KW-1133">Transmembrane helix</keyword>
<feature type="domain" description="TPM" evidence="4">
    <location>
        <begin position="31"/>
        <end position="154"/>
    </location>
</feature>
<keyword evidence="3" id="KW-0732">Signal</keyword>
<evidence type="ECO:0000313" key="5">
    <source>
        <dbReference type="EMBL" id="WMY72539.1"/>
    </source>
</evidence>
<accession>A0ABY9S4W2</accession>